<protein>
    <submittedName>
        <fullName evidence="2">Lysophospholipase</fullName>
    </submittedName>
</protein>
<sequence length="251" mass="27643">MDVNIKRDGLTLHGVLEGTDQLENQEVAILLHGFKGNMGYTPDHLNYQVAKRLNAKGIPTLRLDFNGCGKSEGDFADMDVFNEIEDAIQTLQFAKKVIKAEKVYVIGHSQGGVVASMLGGYYHDLIDKLVLLAPAATLKSDAINGKCQGVEYDSEHIPDQVVVDGWTVGGKYFRIAQLLPIYETAARYDGPVLLVHGLADKVVDYFASVKYDKIYQNSELHLIKGAGHRLFGDGGQRAETLQLISDFICKK</sequence>
<dbReference type="SUPFAM" id="SSF53474">
    <property type="entry name" value="alpha/beta-Hydrolases"/>
    <property type="match status" value="1"/>
</dbReference>
<feature type="domain" description="Serine aminopeptidase S33" evidence="1">
    <location>
        <begin position="26"/>
        <end position="141"/>
    </location>
</feature>
<dbReference type="OrthoDB" id="9780269at2"/>
<proteinExistence type="predicted"/>
<accession>A0A6A8MBJ7</accession>
<reference evidence="2 3" key="1">
    <citation type="submission" date="2019-08" db="EMBL/GenBank/DDBJ databases">
        <title>In-depth cultivation of the pig gut microbiome towards novel bacterial diversity and tailored functional studies.</title>
        <authorList>
            <person name="Wylensek D."/>
            <person name="Hitch T.C.A."/>
            <person name="Clavel T."/>
        </authorList>
    </citation>
    <scope>NUCLEOTIDE SEQUENCE [LARGE SCALE GENOMIC DNA]</scope>
    <source>
        <strain evidence="2 3">Bifido-178-WT-2B</strain>
    </source>
</reference>
<comment type="caution">
    <text evidence="2">The sequence shown here is derived from an EMBL/GenBank/DDBJ whole genome shotgun (WGS) entry which is preliminary data.</text>
</comment>
<dbReference type="GO" id="GO:0016020">
    <property type="term" value="C:membrane"/>
    <property type="evidence" value="ECO:0007669"/>
    <property type="project" value="TreeGrafter"/>
</dbReference>
<name>A0A6A8MBJ7_9LACO</name>
<dbReference type="Gene3D" id="3.40.50.1820">
    <property type="entry name" value="alpha/beta hydrolase"/>
    <property type="match status" value="1"/>
</dbReference>
<keyword evidence="3" id="KW-1185">Reference proteome</keyword>
<dbReference type="InterPro" id="IPR029058">
    <property type="entry name" value="AB_hydrolase_fold"/>
</dbReference>
<dbReference type="InterPro" id="IPR050266">
    <property type="entry name" value="AB_hydrolase_sf"/>
</dbReference>
<dbReference type="Pfam" id="PF12146">
    <property type="entry name" value="Hydrolase_4"/>
    <property type="match status" value="1"/>
</dbReference>
<dbReference type="AlphaFoldDB" id="A0A6A8MBJ7"/>
<dbReference type="InterPro" id="IPR022742">
    <property type="entry name" value="Hydrolase_4"/>
</dbReference>
<evidence type="ECO:0000313" key="2">
    <source>
        <dbReference type="EMBL" id="MST86744.1"/>
    </source>
</evidence>
<dbReference type="PANTHER" id="PTHR43798">
    <property type="entry name" value="MONOACYLGLYCEROL LIPASE"/>
    <property type="match status" value="1"/>
</dbReference>
<dbReference type="RefSeq" id="WP_154547819.1">
    <property type="nucleotide sequence ID" value="NZ_VUMX01000007.1"/>
</dbReference>
<organism evidence="2 3">
    <name type="scientific">Lactobacillus porci</name>
    <dbReference type="NCBI Taxonomy" id="2012477"/>
    <lineage>
        <taxon>Bacteria</taxon>
        <taxon>Bacillati</taxon>
        <taxon>Bacillota</taxon>
        <taxon>Bacilli</taxon>
        <taxon>Lactobacillales</taxon>
        <taxon>Lactobacillaceae</taxon>
        <taxon>Lactobacillus</taxon>
    </lineage>
</organism>
<dbReference type="Proteomes" id="UP000438120">
    <property type="component" value="Unassembled WGS sequence"/>
</dbReference>
<evidence type="ECO:0000259" key="1">
    <source>
        <dbReference type="Pfam" id="PF12146"/>
    </source>
</evidence>
<evidence type="ECO:0000313" key="3">
    <source>
        <dbReference type="Proteomes" id="UP000438120"/>
    </source>
</evidence>
<dbReference type="PANTHER" id="PTHR43798:SF33">
    <property type="entry name" value="HYDROLASE, PUTATIVE (AFU_ORTHOLOGUE AFUA_2G14860)-RELATED"/>
    <property type="match status" value="1"/>
</dbReference>
<gene>
    <name evidence="2" type="ORF">FYJ62_03595</name>
</gene>
<dbReference type="EMBL" id="VUMX01000007">
    <property type="protein sequence ID" value="MST86744.1"/>
    <property type="molecule type" value="Genomic_DNA"/>
</dbReference>